<gene>
    <name evidence="2" type="ORF">Q5P01_024475</name>
</gene>
<comment type="caution">
    <text evidence="2">The sequence shown here is derived from an EMBL/GenBank/DDBJ whole genome shotgun (WGS) entry which is preliminary data.</text>
</comment>
<reference evidence="2" key="1">
    <citation type="submission" date="2023-07" db="EMBL/GenBank/DDBJ databases">
        <title>Chromosome-level Genome Assembly of Striped Snakehead (Channa striata).</title>
        <authorList>
            <person name="Liu H."/>
        </authorList>
    </citation>
    <scope>NUCLEOTIDE SEQUENCE</scope>
    <source>
        <strain evidence="2">Gz</strain>
        <tissue evidence="2">Muscle</tissue>
    </source>
</reference>
<keyword evidence="3" id="KW-1185">Reference proteome</keyword>
<feature type="region of interest" description="Disordered" evidence="1">
    <location>
        <begin position="1"/>
        <end position="24"/>
    </location>
</feature>
<organism evidence="2 3">
    <name type="scientific">Channa striata</name>
    <name type="common">Snakehead murrel</name>
    <name type="synonym">Ophicephalus striatus</name>
    <dbReference type="NCBI Taxonomy" id="64152"/>
    <lineage>
        <taxon>Eukaryota</taxon>
        <taxon>Metazoa</taxon>
        <taxon>Chordata</taxon>
        <taxon>Craniata</taxon>
        <taxon>Vertebrata</taxon>
        <taxon>Euteleostomi</taxon>
        <taxon>Actinopterygii</taxon>
        <taxon>Neopterygii</taxon>
        <taxon>Teleostei</taxon>
        <taxon>Neoteleostei</taxon>
        <taxon>Acanthomorphata</taxon>
        <taxon>Anabantaria</taxon>
        <taxon>Anabantiformes</taxon>
        <taxon>Channoidei</taxon>
        <taxon>Channidae</taxon>
        <taxon>Channa</taxon>
    </lineage>
</organism>
<feature type="compositionally biased region" description="Low complexity" evidence="1">
    <location>
        <begin position="99"/>
        <end position="108"/>
    </location>
</feature>
<accession>A0AA88ITS8</accession>
<feature type="region of interest" description="Disordered" evidence="1">
    <location>
        <begin position="99"/>
        <end position="122"/>
    </location>
</feature>
<feature type="region of interest" description="Disordered" evidence="1">
    <location>
        <begin position="41"/>
        <end position="69"/>
    </location>
</feature>
<protein>
    <submittedName>
        <fullName evidence="2">Uncharacterized protein</fullName>
    </submittedName>
</protein>
<name>A0AA88ITS8_CHASR</name>
<evidence type="ECO:0000256" key="1">
    <source>
        <dbReference type="SAM" id="MobiDB-lite"/>
    </source>
</evidence>
<feature type="compositionally biased region" description="Low complexity" evidence="1">
    <location>
        <begin position="52"/>
        <end position="61"/>
    </location>
</feature>
<dbReference type="Proteomes" id="UP001187415">
    <property type="component" value="Unassembled WGS sequence"/>
</dbReference>
<dbReference type="EMBL" id="JAUPFM010000020">
    <property type="protein sequence ID" value="KAK2818914.1"/>
    <property type="molecule type" value="Genomic_DNA"/>
</dbReference>
<sequence>MSGNANHATPFHGSRPPGFPAIGSSLKVTLQSGHADVAGLAVGMEPAPPPSSSFSTAHHPFYPSTPTTSKTQLLPLLRQVGLQGWVPRYISFPAASPQPAVQVPVTSARSTACPPSIPRRPN</sequence>
<evidence type="ECO:0000313" key="2">
    <source>
        <dbReference type="EMBL" id="KAK2818914.1"/>
    </source>
</evidence>
<proteinExistence type="predicted"/>
<evidence type="ECO:0000313" key="3">
    <source>
        <dbReference type="Proteomes" id="UP001187415"/>
    </source>
</evidence>
<dbReference type="AlphaFoldDB" id="A0AA88ITS8"/>